<reference evidence="2 3" key="1">
    <citation type="submission" date="2007-08" db="EMBL/GenBank/DDBJ databases">
        <title>Draft genome sequence of Clostridium leptum (DSM 753).</title>
        <authorList>
            <person name="Sudarsanam P."/>
            <person name="Ley R."/>
            <person name="Guruge J."/>
            <person name="Turnbaugh P.J."/>
            <person name="Mahowald M."/>
            <person name="Liep D."/>
            <person name="Gordon J."/>
        </authorList>
    </citation>
    <scope>NUCLEOTIDE SEQUENCE [LARGE SCALE GENOMIC DNA]</scope>
    <source>
        <strain evidence="2 3">DSM 753</strain>
    </source>
</reference>
<keyword evidence="1" id="KW-0812">Transmembrane</keyword>
<feature type="transmembrane region" description="Helical" evidence="1">
    <location>
        <begin position="15"/>
        <end position="35"/>
    </location>
</feature>
<evidence type="ECO:0000313" key="2">
    <source>
        <dbReference type="EMBL" id="EDO62030.1"/>
    </source>
</evidence>
<evidence type="ECO:0000313" key="3">
    <source>
        <dbReference type="Proteomes" id="UP000003490"/>
    </source>
</evidence>
<name>A7VQQ8_9FIRM</name>
<proteinExistence type="predicted"/>
<organism evidence="2 3">
    <name type="scientific">[Clostridium] leptum DSM 753</name>
    <dbReference type="NCBI Taxonomy" id="428125"/>
    <lineage>
        <taxon>Bacteria</taxon>
        <taxon>Bacillati</taxon>
        <taxon>Bacillota</taxon>
        <taxon>Clostridia</taxon>
        <taxon>Eubacteriales</taxon>
        <taxon>Oscillospiraceae</taxon>
        <taxon>Oscillospiraceae incertae sedis</taxon>
    </lineage>
</organism>
<keyword evidence="1" id="KW-0472">Membrane</keyword>
<evidence type="ECO:0000256" key="1">
    <source>
        <dbReference type="SAM" id="Phobius"/>
    </source>
</evidence>
<dbReference type="AlphaFoldDB" id="A7VQQ8"/>
<accession>A7VQQ8</accession>
<dbReference type="EMBL" id="ABCB02000016">
    <property type="protein sequence ID" value="EDO62030.1"/>
    <property type="molecule type" value="Genomic_DNA"/>
</dbReference>
<reference evidence="2 3" key="2">
    <citation type="submission" date="2007-08" db="EMBL/GenBank/DDBJ databases">
        <authorList>
            <person name="Fulton L."/>
            <person name="Clifton S."/>
            <person name="Fulton B."/>
            <person name="Xu J."/>
            <person name="Minx P."/>
            <person name="Pepin K.H."/>
            <person name="Johnson M."/>
            <person name="Thiruvilangam P."/>
            <person name="Bhonagiri V."/>
            <person name="Nash W.E."/>
            <person name="Wang C."/>
            <person name="Mardis E.R."/>
            <person name="Wilson R.K."/>
        </authorList>
    </citation>
    <scope>NUCLEOTIDE SEQUENCE [LARGE SCALE GENOMIC DNA]</scope>
    <source>
        <strain evidence="2 3">DSM 753</strain>
    </source>
</reference>
<gene>
    <name evidence="2" type="ORF">CLOLEP_00890</name>
</gene>
<sequence length="48" mass="5429">MLQSLFRETFPLDSAFILIHIVYNFLVITFSSSIFRKIIAALPAEPAS</sequence>
<dbReference type="Proteomes" id="UP000003490">
    <property type="component" value="Unassembled WGS sequence"/>
</dbReference>
<protein>
    <submittedName>
        <fullName evidence="2">Uncharacterized protein</fullName>
    </submittedName>
</protein>
<keyword evidence="1" id="KW-1133">Transmembrane helix</keyword>
<comment type="caution">
    <text evidence="2">The sequence shown here is derived from an EMBL/GenBank/DDBJ whole genome shotgun (WGS) entry which is preliminary data.</text>
</comment>
<dbReference type="HOGENOM" id="CLU_3151283_0_0_9"/>